<dbReference type="InterPro" id="IPR013099">
    <property type="entry name" value="K_chnl_dom"/>
</dbReference>
<dbReference type="PANTHER" id="PTHR11003">
    <property type="entry name" value="POTASSIUM CHANNEL, SUBFAMILY K"/>
    <property type="match status" value="1"/>
</dbReference>
<dbReference type="PANTHER" id="PTHR11003:SF249">
    <property type="entry name" value="TWO PORE POTASSIUM CHANNEL PROTEIN SUP-9"/>
    <property type="match status" value="1"/>
</dbReference>
<evidence type="ECO:0000256" key="1">
    <source>
        <dbReference type="ARBA" id="ARBA00004141"/>
    </source>
</evidence>
<feature type="transmembrane region" description="Helical" evidence="8">
    <location>
        <begin position="87"/>
        <end position="104"/>
    </location>
</feature>
<keyword evidence="5" id="KW-0406">Ion transport</keyword>
<evidence type="ECO:0000256" key="5">
    <source>
        <dbReference type="ARBA" id="ARBA00023065"/>
    </source>
</evidence>
<organism evidence="10">
    <name type="scientific">Schistocephalus solidus</name>
    <name type="common">Tapeworm</name>
    <dbReference type="NCBI Taxonomy" id="70667"/>
    <lineage>
        <taxon>Eukaryota</taxon>
        <taxon>Metazoa</taxon>
        <taxon>Spiralia</taxon>
        <taxon>Lophotrochozoa</taxon>
        <taxon>Platyhelminthes</taxon>
        <taxon>Cestoda</taxon>
        <taxon>Eucestoda</taxon>
        <taxon>Diphyllobothriidea</taxon>
        <taxon>Diphyllobothriidae</taxon>
        <taxon>Schistocephalus</taxon>
    </lineage>
</organism>
<keyword evidence="2" id="KW-0813">Transport</keyword>
<dbReference type="GO" id="GO:0030322">
    <property type="term" value="P:stabilization of membrane potential"/>
    <property type="evidence" value="ECO:0007669"/>
    <property type="project" value="TreeGrafter"/>
</dbReference>
<keyword evidence="6 8" id="KW-0472">Membrane</keyword>
<reference evidence="10" key="1">
    <citation type="submission" date="2016-06" db="UniProtKB">
        <authorList>
            <consortium name="WormBaseParasite"/>
        </authorList>
    </citation>
    <scope>IDENTIFICATION</scope>
</reference>
<protein>
    <submittedName>
        <fullName evidence="10">Ion_trans_2 domain-containing protein</fullName>
    </submittedName>
</protein>
<feature type="transmembrane region" description="Helical" evidence="8">
    <location>
        <begin position="53"/>
        <end position="75"/>
    </location>
</feature>
<keyword evidence="4 8" id="KW-1133">Transmembrane helix</keyword>
<evidence type="ECO:0000256" key="6">
    <source>
        <dbReference type="ARBA" id="ARBA00023136"/>
    </source>
</evidence>
<dbReference type="GO" id="GO:0005886">
    <property type="term" value="C:plasma membrane"/>
    <property type="evidence" value="ECO:0007669"/>
    <property type="project" value="TreeGrafter"/>
</dbReference>
<evidence type="ECO:0000256" key="2">
    <source>
        <dbReference type="ARBA" id="ARBA00022448"/>
    </source>
</evidence>
<evidence type="ECO:0000256" key="4">
    <source>
        <dbReference type="ARBA" id="ARBA00022989"/>
    </source>
</evidence>
<dbReference type="GO" id="GO:0015271">
    <property type="term" value="F:outward rectifier potassium channel activity"/>
    <property type="evidence" value="ECO:0007669"/>
    <property type="project" value="TreeGrafter"/>
</dbReference>
<dbReference type="AlphaFoldDB" id="A0A183TIT0"/>
<dbReference type="WBParaSite" id="SSLN_0001699901-mRNA-1">
    <property type="protein sequence ID" value="SSLN_0001699901-mRNA-1"/>
    <property type="gene ID" value="SSLN_0001699901"/>
</dbReference>
<sequence>LSFMTAYFAICEPRPAVEDVITSICLGDDSTEQPGLTDELRAIRRSTSSRIRLMHFIIVTLAVTVLAIFLPAYIFKNVETGWSYIDAVYFCFISLTTIGLGDLVPSVRSWDGSIAPTVVHSIYHSSLGVTPVAPPSPVACRLYMVMNPGTGGEEKWEGRVC</sequence>
<keyword evidence="3 8" id="KW-0812">Transmembrane</keyword>
<dbReference type="InterPro" id="IPR003280">
    <property type="entry name" value="2pore_dom_K_chnl"/>
</dbReference>
<evidence type="ECO:0000256" key="7">
    <source>
        <dbReference type="ARBA" id="ARBA00023303"/>
    </source>
</evidence>
<dbReference type="Pfam" id="PF07885">
    <property type="entry name" value="Ion_trans_2"/>
    <property type="match status" value="1"/>
</dbReference>
<dbReference type="SUPFAM" id="SSF81324">
    <property type="entry name" value="Voltage-gated potassium channels"/>
    <property type="match status" value="1"/>
</dbReference>
<comment type="subcellular location">
    <subcellularLocation>
        <location evidence="1">Membrane</location>
        <topology evidence="1">Multi-pass membrane protein</topology>
    </subcellularLocation>
</comment>
<dbReference type="GO" id="GO:0022841">
    <property type="term" value="F:potassium ion leak channel activity"/>
    <property type="evidence" value="ECO:0007669"/>
    <property type="project" value="TreeGrafter"/>
</dbReference>
<evidence type="ECO:0000256" key="3">
    <source>
        <dbReference type="ARBA" id="ARBA00022692"/>
    </source>
</evidence>
<dbReference type="Gene3D" id="1.10.287.70">
    <property type="match status" value="1"/>
</dbReference>
<accession>A0A183TIT0</accession>
<proteinExistence type="predicted"/>
<keyword evidence="7" id="KW-0407">Ion channel</keyword>
<evidence type="ECO:0000256" key="8">
    <source>
        <dbReference type="SAM" id="Phobius"/>
    </source>
</evidence>
<name>A0A183TIT0_SCHSO</name>
<evidence type="ECO:0000259" key="9">
    <source>
        <dbReference type="Pfam" id="PF07885"/>
    </source>
</evidence>
<evidence type="ECO:0000313" key="10">
    <source>
        <dbReference type="WBParaSite" id="SSLN_0001699901-mRNA-1"/>
    </source>
</evidence>
<feature type="domain" description="Potassium channel" evidence="9">
    <location>
        <begin position="64"/>
        <end position="108"/>
    </location>
</feature>